<dbReference type="EMBL" id="JAHKKG010000003">
    <property type="protein sequence ID" value="MBU2664011.1"/>
    <property type="molecule type" value="Genomic_DNA"/>
</dbReference>
<gene>
    <name evidence="1" type="ORF">KOI35_10970</name>
</gene>
<dbReference type="Proteomes" id="UP001519654">
    <property type="component" value="Unassembled WGS sequence"/>
</dbReference>
<proteinExistence type="predicted"/>
<accession>A0ABS5YLU0</accession>
<comment type="caution">
    <text evidence="1">The sequence shown here is derived from an EMBL/GenBank/DDBJ whole genome shotgun (WGS) entry which is preliminary data.</text>
</comment>
<evidence type="ECO:0000313" key="1">
    <source>
        <dbReference type="EMBL" id="MBU2664011.1"/>
    </source>
</evidence>
<keyword evidence="2" id="KW-1185">Reference proteome</keyword>
<evidence type="ECO:0000313" key="2">
    <source>
        <dbReference type="Proteomes" id="UP001519654"/>
    </source>
</evidence>
<reference evidence="1 2" key="1">
    <citation type="submission" date="2021-06" db="EMBL/GenBank/DDBJ databases">
        <title>Actinoplanes lichenicola sp. nov., and Actinoplanes ovalisporus sp. nov., isolated from lichen in Thailand.</title>
        <authorList>
            <person name="Saeng-In P."/>
            <person name="Kanchanasin P."/>
            <person name="Yuki M."/>
            <person name="Kudo T."/>
            <person name="Ohkuma M."/>
            <person name="Phongsopitanun W."/>
            <person name="Tanasupawat S."/>
        </authorList>
    </citation>
    <scope>NUCLEOTIDE SEQUENCE [LARGE SCALE GENOMIC DNA]</scope>
    <source>
        <strain evidence="1 2">NBRC 110975</strain>
    </source>
</reference>
<protein>
    <submittedName>
        <fullName evidence="1">Uncharacterized protein</fullName>
    </submittedName>
</protein>
<name>A0ABS5YLU0_9ACTN</name>
<dbReference type="RefSeq" id="WP_215786179.1">
    <property type="nucleotide sequence ID" value="NZ_JAHKKG010000003.1"/>
</dbReference>
<sequence>MIDHLRTGWPEPMLTGQYAFVTSGGGLAGDLLSGFAGMVSAGLIEPGNPSFLRIAVDGKPLLAVVPGERGPRAVAREPWISLHEHPLPPRTEYRQFARVVGSLFLRRYDMRTRIRMSARELTRPTPVPRMAWDVFDDRLGEVIGQLTNGVGARTVILGPDGRVVARLLQDPDGKSPPRLLTLVAGRQPVAHMTRAGRDTYRVDVSGIAAAGLDPRLVLACAMLQF</sequence>
<organism evidence="1 2">
    <name type="scientific">Paractinoplanes bogorensis</name>
    <dbReference type="NCBI Taxonomy" id="1610840"/>
    <lineage>
        <taxon>Bacteria</taxon>
        <taxon>Bacillati</taxon>
        <taxon>Actinomycetota</taxon>
        <taxon>Actinomycetes</taxon>
        <taxon>Micromonosporales</taxon>
        <taxon>Micromonosporaceae</taxon>
        <taxon>Paractinoplanes</taxon>
    </lineage>
</organism>